<feature type="transmembrane region" description="Helical" evidence="7">
    <location>
        <begin position="68"/>
        <end position="88"/>
    </location>
</feature>
<comment type="similarity">
    <text evidence="2">Belongs to the UPF0057 (PMP3) family.</text>
</comment>
<dbReference type="InterPro" id="IPR000612">
    <property type="entry name" value="PMP3"/>
</dbReference>
<organism evidence="8 9">
    <name type="scientific">Cladophialophora chaetospira</name>
    <dbReference type="NCBI Taxonomy" id="386627"/>
    <lineage>
        <taxon>Eukaryota</taxon>
        <taxon>Fungi</taxon>
        <taxon>Dikarya</taxon>
        <taxon>Ascomycota</taxon>
        <taxon>Pezizomycotina</taxon>
        <taxon>Eurotiomycetes</taxon>
        <taxon>Chaetothyriomycetidae</taxon>
        <taxon>Chaetothyriales</taxon>
        <taxon>Herpotrichiellaceae</taxon>
        <taxon>Cladophialophora</taxon>
    </lineage>
</organism>
<protein>
    <recommendedName>
        <fullName evidence="10">Plasma membrane proteolipid 3</fullName>
    </recommendedName>
</protein>
<keyword evidence="9" id="KW-1185">Reference proteome</keyword>
<accession>A0AA38X3J6</accession>
<gene>
    <name evidence="8" type="ORF">H2200_009114</name>
</gene>
<name>A0AA38X3J6_9EURO</name>
<dbReference type="GO" id="GO:0016020">
    <property type="term" value="C:membrane"/>
    <property type="evidence" value="ECO:0007669"/>
    <property type="project" value="UniProtKB-SubCell"/>
</dbReference>
<evidence type="ECO:0000256" key="5">
    <source>
        <dbReference type="ARBA" id="ARBA00023136"/>
    </source>
</evidence>
<dbReference type="PANTHER" id="PTHR21659:SF42">
    <property type="entry name" value="UPF0057 MEMBRANE PROTEIN ZK632.10-RELATED"/>
    <property type="match status" value="1"/>
</dbReference>
<sequence>MPFEAGKRPTSGPEETTTKGRGAIQVDIKGQQAHRRNSSAIHLPFANLDFHIRILSTISDLHKTIKMWFTNFLLCVLAIIFPPLAVAIKAGGCCTGDVCLTFLFSWLGYLPGVFYAWYIIARYAEHEDRKYQKVVKVIYVPRDAEDAEDTEDEKVEVKVRRKSTIFI</sequence>
<dbReference type="AlphaFoldDB" id="A0AA38X3J6"/>
<evidence type="ECO:0000313" key="9">
    <source>
        <dbReference type="Proteomes" id="UP001172673"/>
    </source>
</evidence>
<feature type="transmembrane region" description="Helical" evidence="7">
    <location>
        <begin position="100"/>
        <end position="120"/>
    </location>
</feature>
<evidence type="ECO:0008006" key="10">
    <source>
        <dbReference type="Google" id="ProtNLM"/>
    </source>
</evidence>
<evidence type="ECO:0000256" key="2">
    <source>
        <dbReference type="ARBA" id="ARBA00009530"/>
    </source>
</evidence>
<proteinExistence type="inferred from homology"/>
<feature type="region of interest" description="Disordered" evidence="6">
    <location>
        <begin position="1"/>
        <end position="22"/>
    </location>
</feature>
<comment type="subcellular location">
    <subcellularLocation>
        <location evidence="1">Membrane</location>
    </subcellularLocation>
</comment>
<comment type="caution">
    <text evidence="8">The sequence shown here is derived from an EMBL/GenBank/DDBJ whole genome shotgun (WGS) entry which is preliminary data.</text>
</comment>
<dbReference type="Pfam" id="PF01679">
    <property type="entry name" value="Pmp3"/>
    <property type="match status" value="1"/>
</dbReference>
<keyword evidence="4 7" id="KW-1133">Transmembrane helix</keyword>
<evidence type="ECO:0000256" key="3">
    <source>
        <dbReference type="ARBA" id="ARBA00022692"/>
    </source>
</evidence>
<evidence type="ECO:0000256" key="7">
    <source>
        <dbReference type="SAM" id="Phobius"/>
    </source>
</evidence>
<evidence type="ECO:0000256" key="4">
    <source>
        <dbReference type="ARBA" id="ARBA00022989"/>
    </source>
</evidence>
<dbReference type="Proteomes" id="UP001172673">
    <property type="component" value="Unassembled WGS sequence"/>
</dbReference>
<evidence type="ECO:0000256" key="1">
    <source>
        <dbReference type="ARBA" id="ARBA00004370"/>
    </source>
</evidence>
<evidence type="ECO:0000313" key="8">
    <source>
        <dbReference type="EMBL" id="KAJ9606153.1"/>
    </source>
</evidence>
<dbReference type="PANTHER" id="PTHR21659">
    <property type="entry name" value="HYDROPHOBIC PROTEIN RCI2 LOW TEMPERATURE AND SALT RESPONSIVE PROTEIN LTI6 -RELATED"/>
    <property type="match status" value="1"/>
</dbReference>
<evidence type="ECO:0000256" key="6">
    <source>
        <dbReference type="SAM" id="MobiDB-lite"/>
    </source>
</evidence>
<reference evidence="8" key="1">
    <citation type="submission" date="2022-10" db="EMBL/GenBank/DDBJ databases">
        <title>Culturing micro-colonial fungi from biological soil crusts in the Mojave desert and describing Neophaeococcomyces mojavensis, and introducing the new genera and species Taxawa tesnikishii.</title>
        <authorList>
            <person name="Kurbessoian T."/>
            <person name="Stajich J.E."/>
        </authorList>
    </citation>
    <scope>NUCLEOTIDE SEQUENCE</scope>
    <source>
        <strain evidence="8">TK_41</strain>
    </source>
</reference>
<keyword evidence="3 7" id="KW-0812">Transmembrane</keyword>
<dbReference type="PROSITE" id="PS01309">
    <property type="entry name" value="UPF0057"/>
    <property type="match status" value="1"/>
</dbReference>
<dbReference type="EMBL" id="JAPDRK010000014">
    <property type="protein sequence ID" value="KAJ9606153.1"/>
    <property type="molecule type" value="Genomic_DNA"/>
</dbReference>
<keyword evidence="5 7" id="KW-0472">Membrane</keyword>